<organism evidence="3 4">
    <name type="scientific">Skermanella aerolata</name>
    <dbReference type="NCBI Taxonomy" id="393310"/>
    <lineage>
        <taxon>Bacteria</taxon>
        <taxon>Pseudomonadati</taxon>
        <taxon>Pseudomonadota</taxon>
        <taxon>Alphaproteobacteria</taxon>
        <taxon>Rhodospirillales</taxon>
        <taxon>Azospirillaceae</taxon>
        <taxon>Skermanella</taxon>
    </lineage>
</organism>
<reference evidence="3 4" key="1">
    <citation type="submission" date="2019-07" db="EMBL/GenBank/DDBJ databases">
        <title>Whole genome shotgun sequence of Skermanella aerolata NBRC 106429.</title>
        <authorList>
            <person name="Hosoyama A."/>
            <person name="Uohara A."/>
            <person name="Ohji S."/>
            <person name="Ichikawa N."/>
        </authorList>
    </citation>
    <scope>NUCLEOTIDE SEQUENCE [LARGE SCALE GENOMIC DNA]</scope>
    <source>
        <strain evidence="3 4">NBRC 106429</strain>
    </source>
</reference>
<feature type="signal peptide" evidence="1">
    <location>
        <begin position="1"/>
        <end position="18"/>
    </location>
</feature>
<comment type="caution">
    <text evidence="3">The sequence shown here is derived from an EMBL/GenBank/DDBJ whole genome shotgun (WGS) entry which is preliminary data.</text>
</comment>
<dbReference type="Pfam" id="PF00174">
    <property type="entry name" value="Oxidored_molyb"/>
    <property type="match status" value="1"/>
</dbReference>
<dbReference type="Gene3D" id="3.90.420.10">
    <property type="entry name" value="Oxidoreductase, molybdopterin-binding domain"/>
    <property type="match status" value="1"/>
</dbReference>
<keyword evidence="4" id="KW-1185">Reference proteome</keyword>
<accession>A0A512DT77</accession>
<evidence type="ECO:0000259" key="2">
    <source>
        <dbReference type="Pfam" id="PF00174"/>
    </source>
</evidence>
<evidence type="ECO:0000313" key="3">
    <source>
        <dbReference type="EMBL" id="GEO39673.1"/>
    </source>
</evidence>
<proteinExistence type="predicted"/>
<protein>
    <submittedName>
        <fullName evidence="3">Oxidoreductase</fullName>
    </submittedName>
</protein>
<dbReference type="Proteomes" id="UP000321523">
    <property type="component" value="Unassembled WGS sequence"/>
</dbReference>
<keyword evidence="1" id="KW-0732">Signal</keyword>
<evidence type="ECO:0000313" key="4">
    <source>
        <dbReference type="Proteomes" id="UP000321523"/>
    </source>
</evidence>
<evidence type="ECO:0000256" key="1">
    <source>
        <dbReference type="SAM" id="SignalP"/>
    </source>
</evidence>
<feature type="domain" description="Oxidoreductase molybdopterin-binding" evidence="2">
    <location>
        <begin position="67"/>
        <end position="144"/>
    </location>
</feature>
<feature type="chain" id="PRO_5021851349" evidence="1">
    <location>
        <begin position="19"/>
        <end position="170"/>
    </location>
</feature>
<name>A0A512DT77_9PROT</name>
<dbReference type="InterPro" id="IPR036374">
    <property type="entry name" value="OxRdtase_Mopterin-bd_sf"/>
</dbReference>
<dbReference type="SUPFAM" id="SSF56524">
    <property type="entry name" value="Oxidoreductase molybdopterin-binding domain"/>
    <property type="match status" value="1"/>
</dbReference>
<dbReference type="EMBL" id="BJYZ01000018">
    <property type="protein sequence ID" value="GEO39673.1"/>
    <property type="molecule type" value="Genomic_DNA"/>
</dbReference>
<gene>
    <name evidence="3" type="ORF">SAE02_38210</name>
</gene>
<dbReference type="InterPro" id="IPR000572">
    <property type="entry name" value="OxRdtase_Mopterin-bd_dom"/>
</dbReference>
<dbReference type="OrthoDB" id="9798763at2"/>
<dbReference type="RefSeq" id="WP_044430158.1">
    <property type="nucleotide sequence ID" value="NZ_BJYZ01000018.1"/>
</dbReference>
<sequence>MRLSSVALCAALFLGAMATADLLTPVAPAQAAEFPVLRITVPKTGQNHEIVFDRAGFEAIGTRTVKTSTSWTDGVVEFEGVLITDVLAKIGADGVKSVRVAAINDYSYTIPFKDVKDYPVILAFKMNGKYLTPRDKGPLWVIYPRDEFPELNTKEVDHRMVWQVNAMTVQ</sequence>
<dbReference type="AlphaFoldDB" id="A0A512DT77"/>